<feature type="compositionally biased region" description="Polar residues" evidence="1">
    <location>
        <begin position="155"/>
        <end position="164"/>
    </location>
</feature>
<dbReference type="EMBL" id="LKEA01000043">
    <property type="protein sequence ID" value="ROV93840.1"/>
    <property type="molecule type" value="Genomic_DNA"/>
</dbReference>
<feature type="domain" description="DUF8035" evidence="2">
    <location>
        <begin position="762"/>
        <end position="813"/>
    </location>
</feature>
<feature type="compositionally biased region" description="Low complexity" evidence="1">
    <location>
        <begin position="124"/>
        <end position="140"/>
    </location>
</feature>
<dbReference type="Pfam" id="PF26118">
    <property type="entry name" value="DUF8035"/>
    <property type="match status" value="1"/>
</dbReference>
<protein>
    <recommendedName>
        <fullName evidence="2">DUF8035 domain-containing protein</fullName>
    </recommendedName>
</protein>
<evidence type="ECO:0000313" key="4">
    <source>
        <dbReference type="Proteomes" id="UP000283895"/>
    </source>
</evidence>
<gene>
    <name evidence="3" type="ORF">VMCG_08804</name>
</gene>
<feature type="region of interest" description="Disordered" evidence="1">
    <location>
        <begin position="847"/>
        <end position="968"/>
    </location>
</feature>
<feature type="region of interest" description="Disordered" evidence="1">
    <location>
        <begin position="211"/>
        <end position="239"/>
    </location>
</feature>
<dbReference type="PANTHER" id="PTHR42081:SF1">
    <property type="entry name" value="ZINC FINGER PROTEIN DHHC DOMAIN CONTAINING PROTEIN"/>
    <property type="match status" value="1"/>
</dbReference>
<dbReference type="PANTHER" id="PTHR42081">
    <property type="entry name" value="ZINC FINGER PROTEIN DHHC DOMAIN CONTAINING PROTEIN"/>
    <property type="match status" value="1"/>
</dbReference>
<dbReference type="AlphaFoldDB" id="A0A423VS03"/>
<proteinExistence type="predicted"/>
<feature type="compositionally biased region" description="Low complexity" evidence="1">
    <location>
        <begin position="173"/>
        <end position="197"/>
    </location>
</feature>
<evidence type="ECO:0000259" key="2">
    <source>
        <dbReference type="Pfam" id="PF26118"/>
    </source>
</evidence>
<keyword evidence="4" id="KW-1185">Reference proteome</keyword>
<sequence>MADRHRYSATGRRSPPAYNPARMSMPTMPTTTAGYSSFYGSDIHVVPTSRHEAANPSHYNHHRNNSSDWRGPNVPVTTTTYTVRKDPVTRASSVREDSRTRTSSIDTATKRPPIIVTTRQAKEPSSSHTSSSHLPASPAPERGRDTPRNSDEDQYYTQPASSTRSRSHARPYHPSGSHVSGSHVGSHVGSHASGSISTTLDNDEFLRLRQRTNDERLLPSRTEHRRERPASMYADPARLSTKTLDLGDAGYEYTTPSALARYDLDNDKPHARRGRRESVDRDAYYRPSVNVSTDVGRPYDGRPRAPPPSRGLDNYNRRLDDPVPAIYDRPTVRVPAPPAPVPAPAPAPIPIPVADRRADQLSVPPSPIDRIERRQSRAGPRPVSLYQDPPRPLHNDVYRARDDGYVPREHRDRDYLRDEDVANRGFGTRADGDRKDDRVKGRERELVAPPRERRSEPRREARPDDRERESRRRPDEDLDRRDDRRYSRDPTRKDEDLRLDKKGAKDDTLRDDDRGKDKVRDKVATGLSLAAGVISMGEALSHKGKEEKVEKERSPRRHADEEVREPEERIGLRDDIDERPRRERDLDENEERDRNRRDAEARLNGEPAMSGALDGNSSSDESKPRRRRRPSSAFRPNDTAGLLALKEQLKAKEESDKENSKDRSKDTSPDRRSQPSPSNRDSLVDDPARPIRDDARGRDSASAHDDKQVRVVSPPRDKDDKRPIKGILKQPKPAFPEEPNPVREGVAPHKDDKTKGNVPPGARWTKISRKLVNPEALTIGKERFEVRDDFVIVLRVLNKEEIEAYTAATAQLRGGLLSFSIFCLEPFRFVVRRRAAHTVTSSVARVLAPSPSSVPQSQRSLVARAHMRRKEFEREQERERDDDREDDDSDERRAHRAHRRDPRDEDDDERTRREEKREKEGRSRRHRYEEDDEPRRLEYYGDDARDRLPHRSHRQREREREPVTVRDE</sequence>
<feature type="region of interest" description="Disordered" evidence="1">
    <location>
        <begin position="49"/>
        <end position="198"/>
    </location>
</feature>
<evidence type="ECO:0000256" key="1">
    <source>
        <dbReference type="SAM" id="MobiDB-lite"/>
    </source>
</evidence>
<feature type="compositionally biased region" description="Low complexity" evidence="1">
    <location>
        <begin position="631"/>
        <end position="646"/>
    </location>
</feature>
<name>A0A423VS03_9PEZI</name>
<feature type="compositionally biased region" description="Basic and acidic residues" evidence="1">
    <location>
        <begin position="540"/>
        <end position="603"/>
    </location>
</feature>
<evidence type="ECO:0000313" key="3">
    <source>
        <dbReference type="EMBL" id="ROV93840.1"/>
    </source>
</evidence>
<feature type="compositionally biased region" description="Low complexity" evidence="1">
    <location>
        <begin position="72"/>
        <end position="82"/>
    </location>
</feature>
<feature type="compositionally biased region" description="Basic and acidic residues" evidence="1">
    <location>
        <begin position="909"/>
        <end position="949"/>
    </location>
</feature>
<feature type="compositionally biased region" description="Basic and acidic residues" evidence="1">
    <location>
        <begin position="211"/>
        <end position="229"/>
    </location>
</feature>
<dbReference type="OrthoDB" id="5418088at2759"/>
<feature type="compositionally biased region" description="Low complexity" evidence="1">
    <location>
        <begin position="849"/>
        <end position="860"/>
    </location>
</feature>
<feature type="compositionally biased region" description="Basic and acidic residues" evidence="1">
    <location>
        <begin position="746"/>
        <end position="755"/>
    </location>
</feature>
<accession>A0A423VS03</accession>
<dbReference type="Proteomes" id="UP000283895">
    <property type="component" value="Unassembled WGS sequence"/>
</dbReference>
<feature type="compositionally biased region" description="Basic and acidic residues" evidence="1">
    <location>
        <begin position="956"/>
        <end position="968"/>
    </location>
</feature>
<feature type="region of interest" description="Disordered" evidence="1">
    <location>
        <begin position="1"/>
        <end position="27"/>
    </location>
</feature>
<feature type="compositionally biased region" description="Basic and acidic residues" evidence="1">
    <location>
        <begin position="391"/>
        <end position="422"/>
    </location>
</feature>
<feature type="compositionally biased region" description="Basic and acidic residues" evidence="1">
    <location>
        <begin position="682"/>
        <end position="723"/>
    </location>
</feature>
<feature type="compositionally biased region" description="Basic and acidic residues" evidence="1">
    <location>
        <begin position="870"/>
        <end position="881"/>
    </location>
</feature>
<dbReference type="STRING" id="356882.A0A423VS03"/>
<feature type="compositionally biased region" description="Basic and acidic residues" evidence="1">
    <location>
        <begin position="430"/>
        <end position="523"/>
    </location>
</feature>
<comment type="caution">
    <text evidence="3">The sequence shown here is derived from an EMBL/GenBank/DDBJ whole genome shotgun (WGS) entry which is preliminary data.</text>
</comment>
<feature type="compositionally biased region" description="Basic and acidic residues" evidence="1">
    <location>
        <begin position="647"/>
        <end position="673"/>
    </location>
</feature>
<reference evidence="3 4" key="1">
    <citation type="submission" date="2015-09" db="EMBL/GenBank/DDBJ databases">
        <title>Host preference determinants of Valsa canker pathogens revealed by comparative genomics.</title>
        <authorList>
            <person name="Yin Z."/>
            <person name="Huang L."/>
        </authorList>
    </citation>
    <scope>NUCLEOTIDE SEQUENCE [LARGE SCALE GENOMIC DNA]</scope>
    <source>
        <strain evidence="3 4">03-1</strain>
    </source>
</reference>
<feature type="compositionally biased region" description="Basic and acidic residues" evidence="1">
    <location>
        <begin position="141"/>
        <end position="151"/>
    </location>
</feature>
<feature type="compositionally biased region" description="Basic and acidic residues" evidence="1">
    <location>
        <begin position="83"/>
        <end position="100"/>
    </location>
</feature>
<dbReference type="InterPro" id="IPR058348">
    <property type="entry name" value="DUF8035"/>
</dbReference>
<feature type="compositionally biased region" description="Pro residues" evidence="1">
    <location>
        <begin position="335"/>
        <end position="351"/>
    </location>
</feature>
<feature type="region of interest" description="Disordered" evidence="1">
    <location>
        <begin position="262"/>
        <end position="762"/>
    </location>
</feature>
<organism evidence="3 4">
    <name type="scientific">Cytospora schulzeri</name>
    <dbReference type="NCBI Taxonomy" id="448051"/>
    <lineage>
        <taxon>Eukaryota</taxon>
        <taxon>Fungi</taxon>
        <taxon>Dikarya</taxon>
        <taxon>Ascomycota</taxon>
        <taxon>Pezizomycotina</taxon>
        <taxon>Sordariomycetes</taxon>
        <taxon>Sordariomycetidae</taxon>
        <taxon>Diaporthales</taxon>
        <taxon>Cytosporaceae</taxon>
        <taxon>Cytospora</taxon>
    </lineage>
</organism>